<comment type="caution">
    <text evidence="2">The sequence shown here is derived from an EMBL/GenBank/DDBJ whole genome shotgun (WGS) entry which is preliminary data.</text>
</comment>
<protein>
    <submittedName>
        <fullName evidence="2">Uncharacterized protein</fullName>
    </submittedName>
</protein>
<evidence type="ECO:0000313" key="3">
    <source>
        <dbReference type="Proteomes" id="UP000271974"/>
    </source>
</evidence>
<reference evidence="2 3" key="1">
    <citation type="submission" date="2019-01" db="EMBL/GenBank/DDBJ databases">
        <title>A draft genome assembly of the solar-powered sea slug Elysia chlorotica.</title>
        <authorList>
            <person name="Cai H."/>
            <person name="Li Q."/>
            <person name="Fang X."/>
            <person name="Li J."/>
            <person name="Curtis N.E."/>
            <person name="Altenburger A."/>
            <person name="Shibata T."/>
            <person name="Feng M."/>
            <person name="Maeda T."/>
            <person name="Schwartz J.A."/>
            <person name="Shigenobu S."/>
            <person name="Lundholm N."/>
            <person name="Nishiyama T."/>
            <person name="Yang H."/>
            <person name="Hasebe M."/>
            <person name="Li S."/>
            <person name="Pierce S.K."/>
            <person name="Wang J."/>
        </authorList>
    </citation>
    <scope>NUCLEOTIDE SEQUENCE [LARGE SCALE GENOMIC DNA]</scope>
    <source>
        <strain evidence="2">EC2010</strain>
        <tissue evidence="2">Whole organism of an adult</tissue>
    </source>
</reference>
<evidence type="ECO:0000313" key="2">
    <source>
        <dbReference type="EMBL" id="RUS90695.1"/>
    </source>
</evidence>
<keyword evidence="3" id="KW-1185">Reference proteome</keyword>
<proteinExistence type="predicted"/>
<dbReference type="PROSITE" id="PS51257">
    <property type="entry name" value="PROKAR_LIPOPROTEIN"/>
    <property type="match status" value="1"/>
</dbReference>
<accession>A0A3S1BSS6</accession>
<dbReference type="EMBL" id="RQTK01000026">
    <property type="protein sequence ID" value="RUS90695.1"/>
    <property type="molecule type" value="Genomic_DNA"/>
</dbReference>
<gene>
    <name evidence="2" type="ORF">EGW08_001499</name>
</gene>
<keyword evidence="1" id="KW-0732">Signal</keyword>
<sequence length="146" mass="15941">MKAAFLVCLTVAVLVSCSAQSYDTPLCLSGEELCGGKRSIHDSQGVKRCCPDGRRIYNQSPTRLHQSSTPGCISPQLQVVSVLNSRLHHFSTPGCTSPLTCQPSHHEGRFSCLLDCRCPGLLLSAELRHPPLSVWRGTVWGQTFHP</sequence>
<dbReference type="AlphaFoldDB" id="A0A3S1BSS6"/>
<feature type="chain" id="PRO_5018548179" evidence="1">
    <location>
        <begin position="20"/>
        <end position="146"/>
    </location>
</feature>
<evidence type="ECO:0000256" key="1">
    <source>
        <dbReference type="SAM" id="SignalP"/>
    </source>
</evidence>
<organism evidence="2 3">
    <name type="scientific">Elysia chlorotica</name>
    <name type="common">Eastern emerald elysia</name>
    <name type="synonym">Sea slug</name>
    <dbReference type="NCBI Taxonomy" id="188477"/>
    <lineage>
        <taxon>Eukaryota</taxon>
        <taxon>Metazoa</taxon>
        <taxon>Spiralia</taxon>
        <taxon>Lophotrochozoa</taxon>
        <taxon>Mollusca</taxon>
        <taxon>Gastropoda</taxon>
        <taxon>Heterobranchia</taxon>
        <taxon>Euthyneura</taxon>
        <taxon>Panpulmonata</taxon>
        <taxon>Sacoglossa</taxon>
        <taxon>Placobranchoidea</taxon>
        <taxon>Plakobranchidae</taxon>
        <taxon>Elysia</taxon>
    </lineage>
</organism>
<dbReference type="Proteomes" id="UP000271974">
    <property type="component" value="Unassembled WGS sequence"/>
</dbReference>
<name>A0A3S1BSS6_ELYCH</name>
<feature type="signal peptide" evidence="1">
    <location>
        <begin position="1"/>
        <end position="19"/>
    </location>
</feature>